<dbReference type="PaxDb" id="522772-Dacet_0401"/>
<evidence type="ECO:0000313" key="1">
    <source>
        <dbReference type="EMBL" id="ADD67201.1"/>
    </source>
</evidence>
<dbReference type="KEGG" id="dap:Dacet_0401"/>
<proteinExistence type="predicted"/>
<sequence length="202" mass="23120">MNILQLGQNYFLASGHQRMCYVHPHDESKVIKVAKFAESTVNIKNQNLIDFFYSKIIEDRINDLSHITRCYGWVSTSMGEGLVVDRVQNYDGTPVCSFYDAVLASVLPTELERKLISDLNKYLSVNQLLFVDAVLLNILLQKINADEYKLVIVDGLGARKLTLKYALENAVYPLRKYKITKQALRLIKDYKKVKARAELNSL</sequence>
<name>D4H3B7_DENA2</name>
<evidence type="ECO:0000313" key="2">
    <source>
        <dbReference type="Proteomes" id="UP000002012"/>
    </source>
</evidence>
<dbReference type="OrthoDB" id="5421848at2"/>
<dbReference type="EMBL" id="CP001968">
    <property type="protein sequence ID" value="ADD67201.1"/>
    <property type="molecule type" value="Genomic_DNA"/>
</dbReference>
<organism evidence="1 2">
    <name type="scientific">Denitrovibrio acetiphilus (strain DSM 12809 / NBRC 114555 / N2460)</name>
    <dbReference type="NCBI Taxonomy" id="522772"/>
    <lineage>
        <taxon>Bacteria</taxon>
        <taxon>Pseudomonadati</taxon>
        <taxon>Deferribacterota</taxon>
        <taxon>Deferribacteres</taxon>
        <taxon>Deferribacterales</taxon>
        <taxon>Geovibrionaceae</taxon>
        <taxon>Denitrovibrio</taxon>
    </lineage>
</organism>
<dbReference type="AlphaFoldDB" id="D4H3B7"/>
<reference evidence="1 2" key="1">
    <citation type="journal article" date="2010" name="Stand. Genomic Sci.">
        <title>Complete genome sequence of Denitrovibrio acetiphilus type strain (N2460).</title>
        <authorList>
            <person name="Kiss H."/>
            <person name="Lang E."/>
            <person name="Lapidus A."/>
            <person name="Copeland A."/>
            <person name="Nolan M."/>
            <person name="Glavina Del Rio T."/>
            <person name="Chen F."/>
            <person name="Lucas S."/>
            <person name="Tice H."/>
            <person name="Cheng J.F."/>
            <person name="Han C."/>
            <person name="Goodwin L."/>
            <person name="Pitluck S."/>
            <person name="Liolios K."/>
            <person name="Pati A."/>
            <person name="Ivanova N."/>
            <person name="Mavromatis K."/>
            <person name="Chen A."/>
            <person name="Palaniappan K."/>
            <person name="Land M."/>
            <person name="Hauser L."/>
            <person name="Chang Y.J."/>
            <person name="Jeffries C.D."/>
            <person name="Detter J.C."/>
            <person name="Brettin T."/>
            <person name="Spring S."/>
            <person name="Rohde M."/>
            <person name="Goker M."/>
            <person name="Woyke T."/>
            <person name="Bristow J."/>
            <person name="Eisen J.A."/>
            <person name="Markowitz V."/>
            <person name="Hugenholtz P."/>
            <person name="Kyrpides N.C."/>
            <person name="Klenk H.P."/>
        </authorList>
    </citation>
    <scope>NUCLEOTIDE SEQUENCE [LARGE SCALE GENOMIC DNA]</scope>
    <source>
        <strain evidence="2">DSM 12809 / NBRC 114555 / N2460</strain>
    </source>
</reference>
<gene>
    <name evidence="1" type="ordered locus">Dacet_0401</name>
</gene>
<dbReference type="Pfam" id="PF10707">
    <property type="entry name" value="YrbL-PhoP_reg"/>
    <property type="match status" value="1"/>
</dbReference>
<keyword evidence="2" id="KW-1185">Reference proteome</keyword>
<dbReference type="Proteomes" id="UP000002012">
    <property type="component" value="Chromosome"/>
</dbReference>
<dbReference type="STRING" id="522772.Dacet_0401"/>
<accession>D4H3B7</accession>
<protein>
    <submittedName>
        <fullName evidence="1">PhoP regulatory network protein YrbL</fullName>
    </submittedName>
</protein>
<dbReference type="eggNOG" id="COG0515">
    <property type="taxonomic scope" value="Bacteria"/>
</dbReference>
<dbReference type="InParanoid" id="D4H3B7"/>
<dbReference type="RefSeq" id="WP_013009745.1">
    <property type="nucleotide sequence ID" value="NC_013943.1"/>
</dbReference>
<dbReference type="HOGENOM" id="CLU_076352_3_1_0"/>
<dbReference type="InterPro" id="IPR019647">
    <property type="entry name" value="PhoP_reg_network_YrbL"/>
</dbReference>